<dbReference type="PROSITE" id="PS50851">
    <property type="entry name" value="CHEW"/>
    <property type="match status" value="1"/>
</dbReference>
<dbReference type="PANTHER" id="PTHR22617">
    <property type="entry name" value="CHEMOTAXIS SENSOR HISTIDINE KINASE-RELATED"/>
    <property type="match status" value="1"/>
</dbReference>
<dbReference type="Gene3D" id="2.30.30.40">
    <property type="entry name" value="SH3 Domains"/>
    <property type="match status" value="1"/>
</dbReference>
<proteinExistence type="predicted"/>
<dbReference type="Gene3D" id="2.40.50.180">
    <property type="entry name" value="CheA-289, Domain 4"/>
    <property type="match status" value="1"/>
</dbReference>
<dbReference type="GO" id="GO:0005829">
    <property type="term" value="C:cytosol"/>
    <property type="evidence" value="ECO:0007669"/>
    <property type="project" value="TreeGrafter"/>
</dbReference>
<dbReference type="GO" id="GO:0007165">
    <property type="term" value="P:signal transduction"/>
    <property type="evidence" value="ECO:0007669"/>
    <property type="project" value="InterPro"/>
</dbReference>
<organism evidence="2 3">
    <name type="scientific">Idiomarina fontislapidosi</name>
    <dbReference type="NCBI Taxonomy" id="263723"/>
    <lineage>
        <taxon>Bacteria</taxon>
        <taxon>Pseudomonadati</taxon>
        <taxon>Pseudomonadota</taxon>
        <taxon>Gammaproteobacteria</taxon>
        <taxon>Alteromonadales</taxon>
        <taxon>Idiomarinaceae</taxon>
        <taxon>Idiomarina</taxon>
    </lineage>
</organism>
<evidence type="ECO:0000313" key="2">
    <source>
        <dbReference type="EMBL" id="RUO53825.1"/>
    </source>
</evidence>
<dbReference type="InterPro" id="IPR036061">
    <property type="entry name" value="CheW-like_dom_sf"/>
</dbReference>
<dbReference type="SUPFAM" id="SSF50341">
    <property type="entry name" value="CheW-like"/>
    <property type="match status" value="1"/>
</dbReference>
<dbReference type="EMBL" id="PIPV01000005">
    <property type="protein sequence ID" value="RUO53825.1"/>
    <property type="molecule type" value="Genomic_DNA"/>
</dbReference>
<dbReference type="OrthoDB" id="9790406at2"/>
<sequence length="167" mass="18737">MATENRKTKQQAEADSNDEVLQWVTFQLEQETYGINVMQVQEVLRYSEIAPVPGAPDYVLGIINLRGNVVTVIDTRLRFGLPENEITDNTRIVIIESDKQVIGILVDSVAEVVYLKKSDIDSAPNVGTEESARFIQGVSNRDGELLILVDLDKMLTDEEWDEISRLG</sequence>
<dbReference type="InterPro" id="IPR002545">
    <property type="entry name" value="CheW-lke_dom"/>
</dbReference>
<dbReference type="GO" id="GO:0006935">
    <property type="term" value="P:chemotaxis"/>
    <property type="evidence" value="ECO:0007669"/>
    <property type="project" value="InterPro"/>
</dbReference>
<name>A0A432XYI4_9GAMM</name>
<dbReference type="SMART" id="SM00260">
    <property type="entry name" value="CheW"/>
    <property type="match status" value="1"/>
</dbReference>
<dbReference type="AlphaFoldDB" id="A0A432XYI4"/>
<comment type="caution">
    <text evidence="2">The sequence shown here is derived from an EMBL/GenBank/DDBJ whole genome shotgun (WGS) entry which is preliminary data.</text>
</comment>
<keyword evidence="3" id="KW-1185">Reference proteome</keyword>
<gene>
    <name evidence="2" type="ORF">CWE25_08020</name>
</gene>
<dbReference type="RefSeq" id="WP_110574287.1">
    <property type="nucleotide sequence ID" value="NZ_PIPV01000005.1"/>
</dbReference>
<evidence type="ECO:0000313" key="3">
    <source>
        <dbReference type="Proteomes" id="UP000287330"/>
    </source>
</evidence>
<protein>
    <submittedName>
        <fullName evidence="2">Chemotaxis protein CheW</fullName>
    </submittedName>
</protein>
<evidence type="ECO:0000259" key="1">
    <source>
        <dbReference type="PROSITE" id="PS50851"/>
    </source>
</evidence>
<dbReference type="CDD" id="cd00732">
    <property type="entry name" value="CheW"/>
    <property type="match status" value="1"/>
</dbReference>
<reference evidence="3" key="1">
    <citation type="journal article" date="2018" name="Front. Microbiol.">
        <title>Genome-Based Analysis Reveals the Taxonomy and Diversity of the Family Idiomarinaceae.</title>
        <authorList>
            <person name="Liu Y."/>
            <person name="Lai Q."/>
            <person name="Shao Z."/>
        </authorList>
    </citation>
    <scope>NUCLEOTIDE SEQUENCE [LARGE SCALE GENOMIC DNA]</scope>
    <source>
        <strain evidence="3">F23</strain>
    </source>
</reference>
<dbReference type="Pfam" id="PF01584">
    <property type="entry name" value="CheW"/>
    <property type="match status" value="1"/>
</dbReference>
<dbReference type="Proteomes" id="UP000287330">
    <property type="component" value="Unassembled WGS sequence"/>
</dbReference>
<dbReference type="PANTHER" id="PTHR22617:SF23">
    <property type="entry name" value="CHEMOTAXIS PROTEIN CHEW"/>
    <property type="match status" value="1"/>
</dbReference>
<dbReference type="FunFam" id="2.40.50.180:FF:000001">
    <property type="entry name" value="Chemotaxis protein CheW"/>
    <property type="match status" value="1"/>
</dbReference>
<accession>A0A432XYI4</accession>
<dbReference type="InterPro" id="IPR039315">
    <property type="entry name" value="CheW"/>
</dbReference>
<feature type="domain" description="CheW-like" evidence="1">
    <location>
        <begin position="20"/>
        <end position="160"/>
    </location>
</feature>